<dbReference type="EMBL" id="BPLQ01012086">
    <property type="protein sequence ID" value="GIY62407.1"/>
    <property type="molecule type" value="Genomic_DNA"/>
</dbReference>
<name>A0AAV4UWG1_9ARAC</name>
<keyword evidence="3" id="KW-1185">Reference proteome</keyword>
<comment type="caution">
    <text evidence="2">The sequence shown here is derived from an EMBL/GenBank/DDBJ whole genome shotgun (WGS) entry which is preliminary data.</text>
</comment>
<dbReference type="Proteomes" id="UP001054837">
    <property type="component" value="Unassembled WGS sequence"/>
</dbReference>
<feature type="compositionally biased region" description="Polar residues" evidence="1">
    <location>
        <begin position="317"/>
        <end position="339"/>
    </location>
</feature>
<dbReference type="AlphaFoldDB" id="A0AAV4UWG1"/>
<organism evidence="2 3">
    <name type="scientific">Caerostris darwini</name>
    <dbReference type="NCBI Taxonomy" id="1538125"/>
    <lineage>
        <taxon>Eukaryota</taxon>
        <taxon>Metazoa</taxon>
        <taxon>Ecdysozoa</taxon>
        <taxon>Arthropoda</taxon>
        <taxon>Chelicerata</taxon>
        <taxon>Arachnida</taxon>
        <taxon>Araneae</taxon>
        <taxon>Araneomorphae</taxon>
        <taxon>Entelegynae</taxon>
        <taxon>Araneoidea</taxon>
        <taxon>Araneidae</taxon>
        <taxon>Caerostris</taxon>
    </lineage>
</organism>
<evidence type="ECO:0000313" key="3">
    <source>
        <dbReference type="Proteomes" id="UP001054837"/>
    </source>
</evidence>
<proteinExistence type="predicted"/>
<sequence>MSTCVMGNGKTNVKAGNQTTVNNMQHLPSLLNTPRIYVDQRKGNSFKVTITESAIQELKQHAEFSINRTKNSLRFSTQRPWVVDTKLLLRFYNIVHNHGLLLLLSYPSWKEGRKGAASVLSIKSELISCKYQRKENSFKVTITESAIQELKQHAEFSINRTKNSLRFSTQRPWVVDTKLLLRFYNIVHDHGLLLLLSYPSWKEGRKGAASVLSIKSELISCKYQRKENSFKVTITESAIQELKQHAEFSINRTKNSLRFSTQRPWVVDTKLLREEPVASNKVNGTARLIRHDSHGSSHDWPSPSDTPSTAFLGAPRNYTTSSDSRSHYASINNGKTRVF</sequence>
<accession>A0AAV4UWG1</accession>
<evidence type="ECO:0000256" key="1">
    <source>
        <dbReference type="SAM" id="MobiDB-lite"/>
    </source>
</evidence>
<evidence type="ECO:0000313" key="2">
    <source>
        <dbReference type="EMBL" id="GIY62407.1"/>
    </source>
</evidence>
<protein>
    <submittedName>
        <fullName evidence="2">Uncharacterized protein</fullName>
    </submittedName>
</protein>
<gene>
    <name evidence="2" type="ORF">CDAR_50411</name>
</gene>
<feature type="region of interest" description="Disordered" evidence="1">
    <location>
        <begin position="291"/>
        <end position="339"/>
    </location>
</feature>
<reference evidence="2 3" key="1">
    <citation type="submission" date="2021-06" db="EMBL/GenBank/DDBJ databases">
        <title>Caerostris darwini draft genome.</title>
        <authorList>
            <person name="Kono N."/>
            <person name="Arakawa K."/>
        </authorList>
    </citation>
    <scope>NUCLEOTIDE SEQUENCE [LARGE SCALE GENOMIC DNA]</scope>
</reference>